<dbReference type="InterPro" id="IPR012340">
    <property type="entry name" value="NA-bd_OB-fold"/>
</dbReference>
<dbReference type="PROSITE" id="PS51857">
    <property type="entry name" value="CSD_2"/>
    <property type="match status" value="1"/>
</dbReference>
<dbReference type="InterPro" id="IPR012156">
    <property type="entry name" value="Cold_shock_CspA"/>
</dbReference>
<evidence type="ECO:0000313" key="8">
    <source>
        <dbReference type="EMBL" id="QLL78114.1"/>
    </source>
</evidence>
<dbReference type="CDD" id="cd04458">
    <property type="entry name" value="CSP_CDS"/>
    <property type="match status" value="1"/>
</dbReference>
<dbReference type="KEGG" id="lsw:GTO87_05555"/>
<dbReference type="GO" id="GO:0005737">
    <property type="term" value="C:cytoplasm"/>
    <property type="evidence" value="ECO:0007669"/>
    <property type="project" value="UniProtKB-SubCell"/>
</dbReference>
<evidence type="ECO:0000256" key="5">
    <source>
        <dbReference type="ARBA" id="ARBA00023159"/>
    </source>
</evidence>
<keyword evidence="5" id="KW-0010">Activator</keyword>
<dbReference type="GO" id="GO:0003677">
    <property type="term" value="F:DNA binding"/>
    <property type="evidence" value="ECO:0007669"/>
    <property type="project" value="UniProtKB-KW"/>
</dbReference>
<name>A0A7H9EKC6_9LACO</name>
<dbReference type="PRINTS" id="PR00050">
    <property type="entry name" value="COLDSHOCK"/>
</dbReference>
<keyword evidence="6" id="KW-0804">Transcription</keyword>
<dbReference type="SUPFAM" id="SSF50249">
    <property type="entry name" value="Nucleic acid-binding proteins"/>
    <property type="match status" value="1"/>
</dbReference>
<dbReference type="AlphaFoldDB" id="A0A7H9EKC6"/>
<dbReference type="EMBL" id="CP047418">
    <property type="protein sequence ID" value="QLL78114.1"/>
    <property type="molecule type" value="Genomic_DNA"/>
</dbReference>
<evidence type="ECO:0000256" key="1">
    <source>
        <dbReference type="ARBA" id="ARBA00004496"/>
    </source>
</evidence>
<dbReference type="Gene3D" id="2.40.50.140">
    <property type="entry name" value="Nucleic acid-binding proteins"/>
    <property type="match status" value="1"/>
</dbReference>
<keyword evidence="4" id="KW-0238">DNA-binding</keyword>
<dbReference type="InterPro" id="IPR011129">
    <property type="entry name" value="CSD"/>
</dbReference>
<evidence type="ECO:0000256" key="6">
    <source>
        <dbReference type="ARBA" id="ARBA00023163"/>
    </source>
</evidence>
<dbReference type="PANTHER" id="PTHR46565">
    <property type="entry name" value="COLD SHOCK DOMAIN PROTEIN 2"/>
    <property type="match status" value="1"/>
</dbReference>
<keyword evidence="3" id="KW-0805">Transcription regulation</keyword>
<evidence type="ECO:0000256" key="3">
    <source>
        <dbReference type="ARBA" id="ARBA00023015"/>
    </source>
</evidence>
<organism evidence="8 9">
    <name type="scientific">Ligilactobacillus saerimneri</name>
    <dbReference type="NCBI Taxonomy" id="228229"/>
    <lineage>
        <taxon>Bacteria</taxon>
        <taxon>Bacillati</taxon>
        <taxon>Bacillota</taxon>
        <taxon>Bacilli</taxon>
        <taxon>Lactobacillales</taxon>
        <taxon>Lactobacillaceae</taxon>
        <taxon>Ligilactobacillus</taxon>
    </lineage>
</organism>
<dbReference type="RefSeq" id="WP_009553693.1">
    <property type="nucleotide sequence ID" value="NZ_CANCVW010000009.1"/>
</dbReference>
<dbReference type="Proteomes" id="UP000510886">
    <property type="component" value="Chromosome"/>
</dbReference>
<evidence type="ECO:0000256" key="4">
    <source>
        <dbReference type="ARBA" id="ARBA00023125"/>
    </source>
</evidence>
<dbReference type="InterPro" id="IPR002059">
    <property type="entry name" value="CSP_DNA-bd"/>
</dbReference>
<evidence type="ECO:0000256" key="2">
    <source>
        <dbReference type="ARBA" id="ARBA00022490"/>
    </source>
</evidence>
<gene>
    <name evidence="8" type="ORF">GTO87_05555</name>
</gene>
<evidence type="ECO:0000313" key="9">
    <source>
        <dbReference type="Proteomes" id="UP000510886"/>
    </source>
</evidence>
<dbReference type="PIRSF" id="PIRSF002599">
    <property type="entry name" value="Cold_shock_A"/>
    <property type="match status" value="1"/>
</dbReference>
<dbReference type="PANTHER" id="PTHR46565:SF20">
    <property type="entry name" value="COLD SHOCK DOMAIN-CONTAINING PROTEIN 4"/>
    <property type="match status" value="1"/>
</dbReference>
<protein>
    <submittedName>
        <fullName evidence="8">Cold shock domain-containing protein</fullName>
    </submittedName>
</protein>
<dbReference type="SMART" id="SM00357">
    <property type="entry name" value="CSP"/>
    <property type="match status" value="1"/>
</dbReference>
<evidence type="ECO:0000259" key="7">
    <source>
        <dbReference type="PROSITE" id="PS51857"/>
    </source>
</evidence>
<keyword evidence="2" id="KW-0963">Cytoplasm</keyword>
<sequence>MLTGTVHFFDSAKGYGYITPDLRGDDIFVHFTGIKTPGLRTLQVGAKVSYVTVEGRRGKPQAVNVVVEEHS</sequence>
<reference evidence="8 9" key="1">
    <citation type="submission" date="2020-01" db="EMBL/GenBank/DDBJ databases">
        <title>Complete and circular genome sequences of six lactobacillus isolates from horses.</title>
        <authorList>
            <person name="Hassan H.M."/>
        </authorList>
    </citation>
    <scope>NUCLEOTIDE SEQUENCE [LARGE SCALE GENOMIC DNA]</scope>
    <source>
        <strain evidence="8 9">1A</strain>
    </source>
</reference>
<accession>A0A7H9EKC6</accession>
<proteinExistence type="predicted"/>
<dbReference type="Pfam" id="PF00313">
    <property type="entry name" value="CSD"/>
    <property type="match status" value="1"/>
</dbReference>
<comment type="subcellular location">
    <subcellularLocation>
        <location evidence="1">Cytoplasm</location>
    </subcellularLocation>
</comment>
<feature type="domain" description="CSD" evidence="7">
    <location>
        <begin position="1"/>
        <end position="67"/>
    </location>
</feature>